<dbReference type="OrthoDB" id="2399448at2759"/>
<protein>
    <submittedName>
        <fullName evidence="1">Uncharacterized protein</fullName>
    </submittedName>
</protein>
<dbReference type="AlphaFoldDB" id="A0A397T785"/>
<evidence type="ECO:0000313" key="1">
    <source>
        <dbReference type="EMBL" id="RIA92097.1"/>
    </source>
</evidence>
<keyword evidence="2" id="KW-1185">Reference proteome</keyword>
<organism evidence="1 2">
    <name type="scientific">Glomus cerebriforme</name>
    <dbReference type="NCBI Taxonomy" id="658196"/>
    <lineage>
        <taxon>Eukaryota</taxon>
        <taxon>Fungi</taxon>
        <taxon>Fungi incertae sedis</taxon>
        <taxon>Mucoromycota</taxon>
        <taxon>Glomeromycotina</taxon>
        <taxon>Glomeromycetes</taxon>
        <taxon>Glomerales</taxon>
        <taxon>Glomeraceae</taxon>
        <taxon>Glomus</taxon>
    </lineage>
</organism>
<accession>A0A397T785</accession>
<sequence>MPIVGTILLDFFNTPVPYYQGFKAKDIGACLYKICDNSVRPRNFLGTDNEDEIETILTDRKGHSLHEFIDDDELLHPIIDFNLPVKILNAITPKLLNKHMKNLLYYVFRNTCLEISPK</sequence>
<reference evidence="1 2" key="1">
    <citation type="submission" date="2018-06" db="EMBL/GenBank/DDBJ databases">
        <title>Comparative genomics reveals the genomic features of Rhizophagus irregularis, R. cerebriforme, R. diaphanum and Gigaspora rosea, and their symbiotic lifestyle signature.</title>
        <authorList>
            <person name="Morin E."/>
            <person name="San Clemente H."/>
            <person name="Chen E.C.H."/>
            <person name="De La Providencia I."/>
            <person name="Hainaut M."/>
            <person name="Kuo A."/>
            <person name="Kohler A."/>
            <person name="Murat C."/>
            <person name="Tang N."/>
            <person name="Roy S."/>
            <person name="Loubradou J."/>
            <person name="Henrissat B."/>
            <person name="Grigoriev I.V."/>
            <person name="Corradi N."/>
            <person name="Roux C."/>
            <person name="Martin F.M."/>
        </authorList>
    </citation>
    <scope>NUCLEOTIDE SEQUENCE [LARGE SCALE GENOMIC DNA]</scope>
    <source>
        <strain evidence="1 2">DAOM 227022</strain>
    </source>
</reference>
<proteinExistence type="predicted"/>
<dbReference type="EMBL" id="QKYT01000135">
    <property type="protein sequence ID" value="RIA92097.1"/>
    <property type="molecule type" value="Genomic_DNA"/>
</dbReference>
<name>A0A397T785_9GLOM</name>
<comment type="caution">
    <text evidence="1">The sequence shown here is derived from an EMBL/GenBank/DDBJ whole genome shotgun (WGS) entry which is preliminary data.</text>
</comment>
<gene>
    <name evidence="1" type="ORF">C1645_821177</name>
</gene>
<dbReference type="Proteomes" id="UP000265703">
    <property type="component" value="Unassembled WGS sequence"/>
</dbReference>
<evidence type="ECO:0000313" key="2">
    <source>
        <dbReference type="Proteomes" id="UP000265703"/>
    </source>
</evidence>